<name>A0AAE1KRG3_PETCI</name>
<gene>
    <name evidence="2" type="ORF">Pcinc_013631</name>
</gene>
<comment type="caution">
    <text evidence="2">The sequence shown here is derived from an EMBL/GenBank/DDBJ whole genome shotgun (WGS) entry which is preliminary data.</text>
</comment>
<sequence length="137" mass="14462">MADNVIPCPSNAIALSTVICLVGRTSRSQPLPPSPPPPSPPSPPPQRYLLSGYILLPAVSTPPTNTRQHQHSSLQLPKPSVVYIQSGGHNTVLATTSVLPTTLVLPTITTLPTTSHHVPTTSNYGQVARLPVVKNLT</sequence>
<organism evidence="2 3">
    <name type="scientific">Petrolisthes cinctipes</name>
    <name type="common">Flat porcelain crab</name>
    <dbReference type="NCBI Taxonomy" id="88211"/>
    <lineage>
        <taxon>Eukaryota</taxon>
        <taxon>Metazoa</taxon>
        <taxon>Ecdysozoa</taxon>
        <taxon>Arthropoda</taxon>
        <taxon>Crustacea</taxon>
        <taxon>Multicrustacea</taxon>
        <taxon>Malacostraca</taxon>
        <taxon>Eumalacostraca</taxon>
        <taxon>Eucarida</taxon>
        <taxon>Decapoda</taxon>
        <taxon>Pleocyemata</taxon>
        <taxon>Anomura</taxon>
        <taxon>Galatheoidea</taxon>
        <taxon>Porcellanidae</taxon>
        <taxon>Petrolisthes</taxon>
    </lineage>
</organism>
<evidence type="ECO:0000313" key="3">
    <source>
        <dbReference type="Proteomes" id="UP001286313"/>
    </source>
</evidence>
<dbReference type="AlphaFoldDB" id="A0AAE1KRG3"/>
<feature type="compositionally biased region" description="Pro residues" evidence="1">
    <location>
        <begin position="30"/>
        <end position="46"/>
    </location>
</feature>
<dbReference type="EMBL" id="JAWQEG010001156">
    <property type="protein sequence ID" value="KAK3881964.1"/>
    <property type="molecule type" value="Genomic_DNA"/>
</dbReference>
<evidence type="ECO:0000313" key="2">
    <source>
        <dbReference type="EMBL" id="KAK3881964.1"/>
    </source>
</evidence>
<feature type="region of interest" description="Disordered" evidence="1">
    <location>
        <begin position="26"/>
        <end position="47"/>
    </location>
</feature>
<proteinExistence type="predicted"/>
<dbReference type="Proteomes" id="UP001286313">
    <property type="component" value="Unassembled WGS sequence"/>
</dbReference>
<keyword evidence="3" id="KW-1185">Reference proteome</keyword>
<evidence type="ECO:0000256" key="1">
    <source>
        <dbReference type="SAM" id="MobiDB-lite"/>
    </source>
</evidence>
<reference evidence="2" key="1">
    <citation type="submission" date="2023-10" db="EMBL/GenBank/DDBJ databases">
        <title>Genome assemblies of two species of porcelain crab, Petrolisthes cinctipes and Petrolisthes manimaculis (Anomura: Porcellanidae).</title>
        <authorList>
            <person name="Angst P."/>
        </authorList>
    </citation>
    <scope>NUCLEOTIDE SEQUENCE</scope>
    <source>
        <strain evidence="2">PB745_01</strain>
        <tissue evidence="2">Gill</tissue>
    </source>
</reference>
<accession>A0AAE1KRG3</accession>
<protein>
    <submittedName>
        <fullName evidence="2">Uncharacterized protein</fullName>
    </submittedName>
</protein>